<proteinExistence type="predicted"/>
<sequence>MEANDRPRKACDLCYTRKIKCDGQEPRCSNCISYGTSCTHAALSRKSKPKAQRNGRAKETDEVQSLRTLVQRLKAQLRRVQERMQDHPQDPKQPHVTIGRLEDGPASDEDDAIGSMALPPLQQALPMVHSFLNNFNSVLPLFHADTLLGLVGECYALSPPQRDPVVWAAINVVLALATFSEQAPPIGNRSTIKPRTVQTTEYLNKAQSVLSTVMLGEVGLLNIQTLVGMVMVLQSSHDNTPALILISATMRLAHKMGLHNRSASSHLDPVEREQRANVFWLAYILDKDLSLRAHQPSVQLDDDIDLNLPSSSQTHPERQSSTAGVITAGSGNSNMSYFLARVQLANIEGSLYDCLYSTRALNRSPEERSKARDSIVNALEEWQVSIPHEFGAAVVASSTSNNPAHINFFCLLYSTSFQCMTLINRAHAWDQQWISDLRDHGKGTQALQLPSGWESLVHQARDLMVLLGEVWSKDVWFRWMVSCTYLSAMVLLTVNNLHNVQHDKIQIDSQLVDVALLWLNNVPEEVQSEQVWVLRDVCAEAIRQVRWKHAEAIGLVSGNHLPLESSQ</sequence>
<keyword evidence="2" id="KW-1185">Reference proteome</keyword>
<protein>
    <submittedName>
        <fullName evidence="1">Uncharacterized protein</fullName>
    </submittedName>
</protein>
<organism evidence="1 2">
    <name type="scientific">Fusarium decemcellulare</name>
    <dbReference type="NCBI Taxonomy" id="57161"/>
    <lineage>
        <taxon>Eukaryota</taxon>
        <taxon>Fungi</taxon>
        <taxon>Dikarya</taxon>
        <taxon>Ascomycota</taxon>
        <taxon>Pezizomycotina</taxon>
        <taxon>Sordariomycetes</taxon>
        <taxon>Hypocreomycetidae</taxon>
        <taxon>Hypocreales</taxon>
        <taxon>Nectriaceae</taxon>
        <taxon>Fusarium</taxon>
        <taxon>Fusarium decemcellulare species complex</taxon>
    </lineage>
</organism>
<reference evidence="1" key="1">
    <citation type="submission" date="2022-08" db="EMBL/GenBank/DDBJ databases">
        <title>Genome Sequence of Fusarium decemcellulare.</title>
        <authorList>
            <person name="Buettner E."/>
        </authorList>
    </citation>
    <scope>NUCLEOTIDE SEQUENCE</scope>
    <source>
        <strain evidence="1">Babe19</strain>
    </source>
</reference>
<dbReference type="Proteomes" id="UP001148629">
    <property type="component" value="Unassembled WGS sequence"/>
</dbReference>
<dbReference type="EMBL" id="JANRMS010000115">
    <property type="protein sequence ID" value="KAJ3546382.1"/>
    <property type="molecule type" value="Genomic_DNA"/>
</dbReference>
<evidence type="ECO:0000313" key="1">
    <source>
        <dbReference type="EMBL" id="KAJ3546382.1"/>
    </source>
</evidence>
<accession>A0ACC1SU15</accession>
<evidence type="ECO:0000313" key="2">
    <source>
        <dbReference type="Proteomes" id="UP001148629"/>
    </source>
</evidence>
<name>A0ACC1SU15_9HYPO</name>
<gene>
    <name evidence="1" type="ORF">NM208_g2025</name>
</gene>
<comment type="caution">
    <text evidence="1">The sequence shown here is derived from an EMBL/GenBank/DDBJ whole genome shotgun (WGS) entry which is preliminary data.</text>
</comment>